<dbReference type="SUPFAM" id="SSF51556">
    <property type="entry name" value="Metallo-dependent hydrolases"/>
    <property type="match status" value="1"/>
</dbReference>
<dbReference type="InterPro" id="IPR052350">
    <property type="entry name" value="Metallo-dep_Lactonases"/>
</dbReference>
<dbReference type="PANTHER" id="PTHR43569:SF2">
    <property type="entry name" value="AMIDOHYDROLASE-RELATED DOMAIN-CONTAINING PROTEIN"/>
    <property type="match status" value="1"/>
</dbReference>
<keyword evidence="5" id="KW-1185">Reference proteome</keyword>
<feature type="region of interest" description="Disordered" evidence="2">
    <location>
        <begin position="429"/>
        <end position="468"/>
    </location>
</feature>
<protein>
    <recommendedName>
        <fullName evidence="3">Amidohydrolase-related domain-containing protein</fullName>
    </recommendedName>
</protein>
<evidence type="ECO:0000259" key="3">
    <source>
        <dbReference type="Pfam" id="PF04909"/>
    </source>
</evidence>
<reference evidence="4" key="1">
    <citation type="journal article" date="2020" name="Stud. Mycol.">
        <title>101 Dothideomycetes genomes: a test case for predicting lifestyles and emergence of pathogens.</title>
        <authorList>
            <person name="Haridas S."/>
            <person name="Albert R."/>
            <person name="Binder M."/>
            <person name="Bloem J."/>
            <person name="Labutti K."/>
            <person name="Salamov A."/>
            <person name="Andreopoulos B."/>
            <person name="Baker S."/>
            <person name="Barry K."/>
            <person name="Bills G."/>
            <person name="Bluhm B."/>
            <person name="Cannon C."/>
            <person name="Castanera R."/>
            <person name="Culley D."/>
            <person name="Daum C."/>
            <person name="Ezra D."/>
            <person name="Gonzalez J."/>
            <person name="Henrissat B."/>
            <person name="Kuo A."/>
            <person name="Liang C."/>
            <person name="Lipzen A."/>
            <person name="Lutzoni F."/>
            <person name="Magnuson J."/>
            <person name="Mondo S."/>
            <person name="Nolan M."/>
            <person name="Ohm R."/>
            <person name="Pangilinan J."/>
            <person name="Park H.-J."/>
            <person name="Ramirez L."/>
            <person name="Alfaro M."/>
            <person name="Sun H."/>
            <person name="Tritt A."/>
            <person name="Yoshinaga Y."/>
            <person name="Zwiers L.-H."/>
            <person name="Turgeon B."/>
            <person name="Goodwin S."/>
            <person name="Spatafora J."/>
            <person name="Crous P."/>
            <person name="Grigoriev I."/>
        </authorList>
    </citation>
    <scope>NUCLEOTIDE SEQUENCE</scope>
    <source>
        <strain evidence="4">CBS 121739</strain>
    </source>
</reference>
<dbReference type="Pfam" id="PF04909">
    <property type="entry name" value="Amidohydro_2"/>
    <property type="match status" value="1"/>
</dbReference>
<dbReference type="Gene3D" id="3.20.20.140">
    <property type="entry name" value="Metal-dependent hydrolases"/>
    <property type="match status" value="1"/>
</dbReference>
<evidence type="ECO:0000256" key="1">
    <source>
        <dbReference type="ARBA" id="ARBA00038310"/>
    </source>
</evidence>
<dbReference type="InterPro" id="IPR006680">
    <property type="entry name" value="Amidohydro-rel"/>
</dbReference>
<dbReference type="InterPro" id="IPR032466">
    <property type="entry name" value="Metal_Hydrolase"/>
</dbReference>
<feature type="compositionally biased region" description="Polar residues" evidence="2">
    <location>
        <begin position="24"/>
        <end position="37"/>
    </location>
</feature>
<dbReference type="AlphaFoldDB" id="A0A6A6W7H3"/>
<name>A0A6A6W7H3_9PEZI</name>
<dbReference type="PANTHER" id="PTHR43569">
    <property type="entry name" value="AMIDOHYDROLASE"/>
    <property type="match status" value="1"/>
</dbReference>
<dbReference type="Proteomes" id="UP000799437">
    <property type="component" value="Unassembled WGS sequence"/>
</dbReference>
<evidence type="ECO:0000313" key="5">
    <source>
        <dbReference type="Proteomes" id="UP000799437"/>
    </source>
</evidence>
<dbReference type="GeneID" id="54490492"/>
<feature type="region of interest" description="Disordered" evidence="2">
    <location>
        <begin position="22"/>
        <end position="42"/>
    </location>
</feature>
<sequence length="468" mass="52009">MPPPPPPPPKILDSHIHLWPASAANPQSHTWMQTQPGHTHPLAHEHSISDYLASCGTPAPSGFVYVETDRALPTSPPPDSDSDSDISDAELRRYAAQPLEEIRFLRRIVEGEGVSEGNGAEHKALLKGIVLWAPVHLGPKTLRRYLVVAEQTAGAETWGLVKGFRVLLQGWRDREGFLRLVTGEAWIGGLAELGARGFAFDVGVDQRGGGVWQLEGVVEMVVRLGRVGTRPRLILNHLCKPDVRGRLRTAEQLRDYARWVKVMEVLAGFPDYPGIYVKLSGAFSEMEDQDESDPLSTDDIAEQLKPWVDVVLNAFGPDRVMFGSDWPVCNVGGPGEGKSWKSWQAYVAKVIADRGLESDDETGASKIWGGCCCKRIVENGPLDEIVSNAREDQLLKCTSQLTKSRPWKTTLSYHPSDILPNVVCRDDHIPPNKDTAIRPKPSYSPREEEEEEEVEEEEEDRIVSTVWR</sequence>
<evidence type="ECO:0000256" key="2">
    <source>
        <dbReference type="SAM" id="MobiDB-lite"/>
    </source>
</evidence>
<proteinExistence type="inferred from homology"/>
<dbReference type="RefSeq" id="XP_033600425.1">
    <property type="nucleotide sequence ID" value="XM_033749438.1"/>
</dbReference>
<comment type="similarity">
    <text evidence="1">Belongs to the metallo-dependent hydrolases superfamily.</text>
</comment>
<feature type="domain" description="Amidohydrolase-related" evidence="3">
    <location>
        <begin position="232"/>
        <end position="334"/>
    </location>
</feature>
<organism evidence="4 5">
    <name type="scientific">Pseudovirgaria hyperparasitica</name>
    <dbReference type="NCBI Taxonomy" id="470096"/>
    <lineage>
        <taxon>Eukaryota</taxon>
        <taxon>Fungi</taxon>
        <taxon>Dikarya</taxon>
        <taxon>Ascomycota</taxon>
        <taxon>Pezizomycotina</taxon>
        <taxon>Dothideomycetes</taxon>
        <taxon>Dothideomycetes incertae sedis</taxon>
        <taxon>Acrospermales</taxon>
        <taxon>Acrospermaceae</taxon>
        <taxon>Pseudovirgaria</taxon>
    </lineage>
</organism>
<dbReference type="GO" id="GO:0016787">
    <property type="term" value="F:hydrolase activity"/>
    <property type="evidence" value="ECO:0007669"/>
    <property type="project" value="InterPro"/>
</dbReference>
<feature type="compositionally biased region" description="Acidic residues" evidence="2">
    <location>
        <begin position="447"/>
        <end position="460"/>
    </location>
</feature>
<gene>
    <name evidence="4" type="ORF">EJ05DRAFT_538242</name>
</gene>
<accession>A0A6A6W7H3</accession>
<dbReference type="EMBL" id="ML996572">
    <property type="protein sequence ID" value="KAF2757974.1"/>
    <property type="molecule type" value="Genomic_DNA"/>
</dbReference>
<evidence type="ECO:0000313" key="4">
    <source>
        <dbReference type="EMBL" id="KAF2757974.1"/>
    </source>
</evidence>
<dbReference type="OrthoDB" id="2135488at2759"/>